<dbReference type="PROSITE" id="PS00028">
    <property type="entry name" value="ZINC_FINGER_C2H2_1"/>
    <property type="match status" value="4"/>
</dbReference>
<evidence type="ECO:0000256" key="6">
    <source>
        <dbReference type="ARBA" id="ARBA00022833"/>
    </source>
</evidence>
<keyword evidence="6" id="KW-0862">Zinc</keyword>
<keyword evidence="4" id="KW-0677">Repeat</keyword>
<dbReference type="AlphaFoldDB" id="A0A1B0D6Y0"/>
<keyword evidence="8" id="KW-0238">DNA-binding</keyword>
<dbReference type="Pfam" id="PF07776">
    <property type="entry name" value="zf-AD"/>
    <property type="match status" value="1"/>
</dbReference>
<keyword evidence="3" id="KW-0479">Metal-binding</keyword>
<organism evidence="11 12">
    <name type="scientific">Phlebotomus papatasi</name>
    <name type="common">Sandfly</name>
    <dbReference type="NCBI Taxonomy" id="29031"/>
    <lineage>
        <taxon>Eukaryota</taxon>
        <taxon>Metazoa</taxon>
        <taxon>Ecdysozoa</taxon>
        <taxon>Arthropoda</taxon>
        <taxon>Hexapoda</taxon>
        <taxon>Insecta</taxon>
        <taxon>Pterygota</taxon>
        <taxon>Neoptera</taxon>
        <taxon>Endopterygota</taxon>
        <taxon>Diptera</taxon>
        <taxon>Nematocera</taxon>
        <taxon>Psychodoidea</taxon>
        <taxon>Psychodidae</taxon>
        <taxon>Phlebotomus</taxon>
        <taxon>Phlebotomus</taxon>
    </lineage>
</organism>
<dbReference type="FunFam" id="3.30.160.60:FF:000688">
    <property type="entry name" value="zinc finger protein 197 isoform X1"/>
    <property type="match status" value="1"/>
</dbReference>
<protein>
    <submittedName>
        <fullName evidence="11">Uncharacterized protein</fullName>
    </submittedName>
</protein>
<dbReference type="PANTHER" id="PTHR24393">
    <property type="entry name" value="ZINC FINGER PROTEIN"/>
    <property type="match status" value="1"/>
</dbReference>
<keyword evidence="10" id="KW-0539">Nucleus</keyword>
<comment type="subcellular location">
    <subcellularLocation>
        <location evidence="2">Nucleus</location>
    </subcellularLocation>
</comment>
<dbReference type="SUPFAM" id="SSF57667">
    <property type="entry name" value="beta-beta-alpha zinc fingers"/>
    <property type="match status" value="3"/>
</dbReference>
<dbReference type="GO" id="GO:0030674">
    <property type="term" value="F:protein-macromolecule adaptor activity"/>
    <property type="evidence" value="ECO:0007669"/>
    <property type="project" value="UniProtKB-ARBA"/>
</dbReference>
<keyword evidence="9" id="KW-0804">Transcription</keyword>
<comment type="function">
    <text evidence="1">May be involved in transcriptional regulation.</text>
</comment>
<dbReference type="GO" id="GO:0001228">
    <property type="term" value="F:DNA-binding transcription activator activity, RNA polymerase II-specific"/>
    <property type="evidence" value="ECO:0007669"/>
    <property type="project" value="TreeGrafter"/>
</dbReference>
<dbReference type="GO" id="GO:0008270">
    <property type="term" value="F:zinc ion binding"/>
    <property type="evidence" value="ECO:0007669"/>
    <property type="project" value="UniProtKB-UniRule"/>
</dbReference>
<reference evidence="11" key="1">
    <citation type="submission" date="2022-08" db="UniProtKB">
        <authorList>
            <consortium name="EnsemblMetazoa"/>
        </authorList>
    </citation>
    <scope>IDENTIFICATION</scope>
    <source>
        <strain evidence="11">Israel</strain>
    </source>
</reference>
<evidence type="ECO:0000256" key="10">
    <source>
        <dbReference type="ARBA" id="ARBA00023242"/>
    </source>
</evidence>
<dbReference type="SMART" id="SM00868">
    <property type="entry name" value="zf-AD"/>
    <property type="match status" value="1"/>
</dbReference>
<keyword evidence="5" id="KW-0863">Zinc-finger</keyword>
<evidence type="ECO:0000256" key="8">
    <source>
        <dbReference type="ARBA" id="ARBA00023125"/>
    </source>
</evidence>
<dbReference type="VEuPathDB" id="VectorBase:PPAI003303"/>
<dbReference type="PROSITE" id="PS50157">
    <property type="entry name" value="ZINC_FINGER_C2H2_2"/>
    <property type="match status" value="4"/>
</dbReference>
<dbReference type="RefSeq" id="XP_055713528.1">
    <property type="nucleotide sequence ID" value="XM_055857553.1"/>
</dbReference>
<dbReference type="EMBL" id="AJVK01003772">
    <property type="status" value="NOT_ANNOTATED_CDS"/>
    <property type="molecule type" value="Genomic_DNA"/>
</dbReference>
<dbReference type="GO" id="GO:0005634">
    <property type="term" value="C:nucleus"/>
    <property type="evidence" value="ECO:0007669"/>
    <property type="project" value="UniProtKB-SubCell"/>
</dbReference>
<dbReference type="PANTHER" id="PTHR24393:SF85">
    <property type="entry name" value="FI01120P"/>
    <property type="match status" value="1"/>
</dbReference>
<evidence type="ECO:0000256" key="9">
    <source>
        <dbReference type="ARBA" id="ARBA00023163"/>
    </source>
</evidence>
<dbReference type="SUPFAM" id="SSF57716">
    <property type="entry name" value="Glucocorticoid receptor-like (DNA-binding domain)"/>
    <property type="match status" value="1"/>
</dbReference>
<dbReference type="OrthoDB" id="1405595at2759"/>
<dbReference type="KEGG" id="ppap:129807939"/>
<dbReference type="GeneID" id="129807939"/>
<dbReference type="Gene3D" id="3.40.1800.20">
    <property type="match status" value="1"/>
</dbReference>
<dbReference type="FunFam" id="3.30.160.60:FF:000097">
    <property type="entry name" value="Zinc finger protein"/>
    <property type="match status" value="1"/>
</dbReference>
<evidence type="ECO:0000256" key="2">
    <source>
        <dbReference type="ARBA" id="ARBA00004123"/>
    </source>
</evidence>
<dbReference type="InterPro" id="IPR036236">
    <property type="entry name" value="Znf_C2H2_sf"/>
</dbReference>
<dbReference type="Gene3D" id="3.30.160.60">
    <property type="entry name" value="Classic Zinc Finger"/>
    <property type="match status" value="4"/>
</dbReference>
<evidence type="ECO:0000256" key="7">
    <source>
        <dbReference type="ARBA" id="ARBA00023015"/>
    </source>
</evidence>
<evidence type="ECO:0000256" key="1">
    <source>
        <dbReference type="ARBA" id="ARBA00003767"/>
    </source>
</evidence>
<dbReference type="PROSITE" id="PS51915">
    <property type="entry name" value="ZAD"/>
    <property type="match status" value="1"/>
</dbReference>
<dbReference type="Pfam" id="PF00096">
    <property type="entry name" value="zf-C2H2"/>
    <property type="match status" value="2"/>
</dbReference>
<evidence type="ECO:0000256" key="5">
    <source>
        <dbReference type="ARBA" id="ARBA00022771"/>
    </source>
</evidence>
<evidence type="ECO:0000256" key="3">
    <source>
        <dbReference type="ARBA" id="ARBA00022723"/>
    </source>
</evidence>
<evidence type="ECO:0000313" key="12">
    <source>
        <dbReference type="Proteomes" id="UP000092462"/>
    </source>
</evidence>
<dbReference type="GO" id="GO:0000978">
    <property type="term" value="F:RNA polymerase II cis-regulatory region sequence-specific DNA binding"/>
    <property type="evidence" value="ECO:0007669"/>
    <property type="project" value="TreeGrafter"/>
</dbReference>
<dbReference type="EnsemblMetazoa" id="PPAI003303-RA">
    <property type="protein sequence ID" value="PPAI003303-PA"/>
    <property type="gene ID" value="PPAI003303"/>
</dbReference>
<keyword evidence="12" id="KW-1185">Reference proteome</keyword>
<dbReference type="Proteomes" id="UP000092462">
    <property type="component" value="Unassembled WGS sequence"/>
</dbReference>
<dbReference type="InterPro" id="IPR012934">
    <property type="entry name" value="Znf_AD"/>
</dbReference>
<sequence length="282" mass="32644">MQSACRLCLAKDCTIKSIFAYEDQKSRHNDLQALIKEATGIQILEDDLVKGLCGACAGMIVTVVKFRRKCHRINDFMKSMKVSLEKVKKDDIREPKPIEVEPISLQTERPKEAPSLPNTVPQDVNHEIPAVGKRRRKFYSRKGIPSNDPGLCDICGGHFSYLRSHKLIHQEYLKYSCEICGRRFRNVGNFRLHKLRHKEPRFSCHTCGKMFYIKPKLLRHLMTHTGERPHACTLCEKKFREKRHLQIHFRIHTGEKPHACSICDARFTTSAGVAQHKKHNHR</sequence>
<dbReference type="SMART" id="SM00355">
    <property type="entry name" value="ZnF_C2H2"/>
    <property type="match status" value="5"/>
</dbReference>
<proteinExistence type="predicted"/>
<dbReference type="InterPro" id="IPR013087">
    <property type="entry name" value="Znf_C2H2_type"/>
</dbReference>
<evidence type="ECO:0000313" key="11">
    <source>
        <dbReference type="EnsemblMetazoa" id="PPAI003303-PA"/>
    </source>
</evidence>
<dbReference type="VEuPathDB" id="VectorBase:PPAPM1_006798"/>
<keyword evidence="7" id="KW-0805">Transcription regulation</keyword>
<evidence type="ECO:0000256" key="4">
    <source>
        <dbReference type="ARBA" id="ARBA00022737"/>
    </source>
</evidence>
<name>A0A1B0D6Y0_PHLPP</name>
<accession>A0A1B0D6Y0</accession>